<feature type="non-terminal residue" evidence="1">
    <location>
        <position position="93"/>
    </location>
</feature>
<dbReference type="GO" id="GO:0003746">
    <property type="term" value="F:translation elongation factor activity"/>
    <property type="evidence" value="ECO:0007669"/>
    <property type="project" value="UniProtKB-KW"/>
</dbReference>
<evidence type="ECO:0000313" key="1">
    <source>
        <dbReference type="EMBL" id="BAO18384.1"/>
    </source>
</evidence>
<proteinExistence type="predicted"/>
<name>V5YMB7_9PEZI</name>
<organism evidence="1">
    <name type="scientific">Alanomyces indicus</name>
    <dbReference type="NCBI Taxonomy" id="3139922"/>
    <lineage>
        <taxon>Eukaryota</taxon>
        <taxon>Fungi</taxon>
        <taxon>Dikarya</taxon>
        <taxon>Ascomycota</taxon>
        <taxon>Pezizomycotina</taxon>
        <taxon>Dothideomycetes</taxon>
        <taxon>Dothideomycetes incertae sedis</taxon>
        <taxon>Botryosphaeriales</taxon>
        <taxon>Botryosphaeriales incertae sedis</taxon>
        <taxon>Alanomyces</taxon>
    </lineage>
</organism>
<gene>
    <name evidence="1" type="primary">EF</name>
</gene>
<reference evidence="1" key="1">
    <citation type="submission" date="2013-11" db="EMBL/GenBank/DDBJ databases">
        <title>Alanobotryosphaeria, a new anamorph genus of Botryosphaeriaceae based on morphology and four locus phylogeny.</title>
        <authorList>
            <person name="Sharma R."/>
            <person name="Kulkarni G."/>
            <person name="Sonawane M.S."/>
            <person name="Shouche Y.S."/>
        </authorList>
    </citation>
    <scope>NUCLEOTIDE SEQUENCE</scope>
</reference>
<accession>V5YMB7</accession>
<dbReference type="AlphaFoldDB" id="V5YMB7"/>
<keyword evidence="1" id="KW-0251">Elongation factor</keyword>
<keyword evidence="1" id="KW-0648">Protein biosynthesis</keyword>
<sequence length="93" mass="10135">HREVREGKHLLSSCLLVVTARNFVLSLEGWWGCLALSPVGVSANSSPPSSAIGKSRVMGLRSHVLGSFYHSYRQDANFPCRKPPSSVRVPSSK</sequence>
<protein>
    <submittedName>
        <fullName evidence="1">Translation elongation factor 1-alpha</fullName>
    </submittedName>
</protein>
<feature type="non-terminal residue" evidence="1">
    <location>
        <position position="1"/>
    </location>
</feature>
<dbReference type="EMBL" id="AB872219">
    <property type="protein sequence ID" value="BAO18384.1"/>
    <property type="molecule type" value="Genomic_DNA"/>
</dbReference>